<dbReference type="Proteomes" id="UP000077266">
    <property type="component" value="Unassembled WGS sequence"/>
</dbReference>
<dbReference type="AlphaFoldDB" id="A0A165NAL8"/>
<dbReference type="STRING" id="1314781.A0A165NAL8"/>
<gene>
    <name evidence="2" type="ORF">EXIGLDRAFT_639186</name>
</gene>
<sequence>MSPLGSPHLAQLAPLTPPESASENGHLAAKKKKKKRAKKSAQNKEPPVAASIPPAPQDTRPVLSISRNKHWKYISSYHGPWLQLPVELLESLLALNCDPATLAPPLGNHEPWSDNHTPPRTPLALAQHVPRPKPSPPPIDPGVFRSVLAVRRLVEEATDLAVRASSGLSAAALNSMSGLFGDPAPNCGRSVTMSATRAHRLRALAVQRLADAYRTDEIAASVMVMQGASSLDDIAERVLAVDPNDLDAKYVNFFHEKIPSRQLAESTTTEVLDALIAARPQRLEYFRTRGIVYCFREEYAKAVRDFTHALKESRAARKSRHPHVDAADVEHRAKGKRGKRAHGHSKKTHGQAPPDGTSAPDPLPPLVHPSVLPDAPEPMEPQTLFLRGSAYLQHAVHLVERTLLDIEQVRKPGLGDGAADMRLSYIENGRYGGLEIGHPDGPLGARDGEKRRVYVERMGGDAALKENIDALARKAIRDQERFLAHFDTVLASVIDPDSLSTALVPHTNGNGNGTDAGTTTTALPIATYHPLLVESHFSILIALLLLGDFVTLLPTLTRVAALVEGLEGYPVFLPARSMAQSELFEMLDRLLTGWENGSGAVDGVPDSPLEHARALLASVAARRPTKKESAEVSGHGHASRNGGGAGTGRWSSSLNFPMHGPRVEVVLAWLGAVHLPALDAEAEALHACTSDSATESEATGEATD</sequence>
<dbReference type="InParanoid" id="A0A165NAL8"/>
<evidence type="ECO:0000313" key="2">
    <source>
        <dbReference type="EMBL" id="KZW00465.1"/>
    </source>
</evidence>
<organism evidence="2 3">
    <name type="scientific">Exidia glandulosa HHB12029</name>
    <dbReference type="NCBI Taxonomy" id="1314781"/>
    <lineage>
        <taxon>Eukaryota</taxon>
        <taxon>Fungi</taxon>
        <taxon>Dikarya</taxon>
        <taxon>Basidiomycota</taxon>
        <taxon>Agaricomycotina</taxon>
        <taxon>Agaricomycetes</taxon>
        <taxon>Auriculariales</taxon>
        <taxon>Exidiaceae</taxon>
        <taxon>Exidia</taxon>
    </lineage>
</organism>
<accession>A0A165NAL8</accession>
<feature type="region of interest" description="Disordered" evidence="1">
    <location>
        <begin position="1"/>
        <end position="61"/>
    </location>
</feature>
<feature type="region of interest" description="Disordered" evidence="1">
    <location>
        <begin position="312"/>
        <end position="380"/>
    </location>
</feature>
<name>A0A165NAL8_EXIGL</name>
<feature type="compositionally biased region" description="Basic and acidic residues" evidence="1">
    <location>
        <begin position="322"/>
        <end position="332"/>
    </location>
</feature>
<evidence type="ECO:0000313" key="3">
    <source>
        <dbReference type="Proteomes" id="UP000077266"/>
    </source>
</evidence>
<reference evidence="2 3" key="1">
    <citation type="journal article" date="2016" name="Mol. Biol. Evol.">
        <title>Comparative Genomics of Early-Diverging Mushroom-Forming Fungi Provides Insights into the Origins of Lignocellulose Decay Capabilities.</title>
        <authorList>
            <person name="Nagy L.G."/>
            <person name="Riley R."/>
            <person name="Tritt A."/>
            <person name="Adam C."/>
            <person name="Daum C."/>
            <person name="Floudas D."/>
            <person name="Sun H."/>
            <person name="Yadav J.S."/>
            <person name="Pangilinan J."/>
            <person name="Larsson K.H."/>
            <person name="Matsuura K."/>
            <person name="Barry K."/>
            <person name="Labutti K."/>
            <person name="Kuo R."/>
            <person name="Ohm R.A."/>
            <person name="Bhattacharya S.S."/>
            <person name="Shirouzu T."/>
            <person name="Yoshinaga Y."/>
            <person name="Martin F.M."/>
            <person name="Grigoriev I.V."/>
            <person name="Hibbett D.S."/>
        </authorList>
    </citation>
    <scope>NUCLEOTIDE SEQUENCE [LARGE SCALE GENOMIC DNA]</scope>
    <source>
        <strain evidence="2 3">HHB12029</strain>
    </source>
</reference>
<evidence type="ECO:0000256" key="1">
    <source>
        <dbReference type="SAM" id="MobiDB-lite"/>
    </source>
</evidence>
<dbReference type="EMBL" id="KV425900">
    <property type="protein sequence ID" value="KZW00465.1"/>
    <property type="molecule type" value="Genomic_DNA"/>
</dbReference>
<proteinExistence type="predicted"/>
<feature type="region of interest" description="Disordered" evidence="1">
    <location>
        <begin position="620"/>
        <end position="647"/>
    </location>
</feature>
<keyword evidence="3" id="KW-1185">Reference proteome</keyword>
<protein>
    <submittedName>
        <fullName evidence="2">Uncharacterized protein</fullName>
    </submittedName>
</protein>
<feature type="compositionally biased region" description="Basic residues" evidence="1">
    <location>
        <begin position="333"/>
        <end position="349"/>
    </location>
</feature>
<dbReference type="OrthoDB" id="420046at2759"/>
<feature type="compositionally biased region" description="Basic residues" evidence="1">
    <location>
        <begin position="28"/>
        <end position="41"/>
    </location>
</feature>